<sequence>MAEMQQPQISIEKELRKSYLEYSLSVIIGRAIPDARDGLKPVHRRIMFAQYELANNYNRPHKKSARVVGDVIGKYHPHGDSAVYDALVRMAQEFSMRDPLVDGQGNFGSIDGDAPAAMRYTEVRMSKLAQEFLADLDKNTVDFRPNYDNTLQEPSVMPSKVPNLLLNGSSGIAVGMATNIPPHNLGELCDALQLLLDDPQCSIDDLMEHVKGPDFPTSGFVYAGKGLYDAYHTGRGTVKVRGRMEIEDRKKGAQSIVIREIPYGLNKSTLVEKIAALVNDRKIDGITDLRDESDRKGIRVVIDLKRGTIPDIVINGLYKFTPLETSFGINMLAVVDNRPQLLNLKTALTCFIDHRREVVIRRTRYDLEKAEARAHILEGLRVAIDNIDEVVALIRASANPEEARAALMTRFEFSEVQAKAILEMRLQRLTGLQREELMAEYKDLLQKIEFYRSILENSEVLRNELRREVREIRETFVTPRRTEVLREALTDIDIEDLIPDEEVVITLSRRGYMKRTGLENYQQQKRGGKGIAALHTSDDDYVQEFLSTTNHQYLCLFTNKGRMHQLKVHQVPEGSRTAKGVHINNLLPLEDNEWVTTVLALREFAEDKYFFFVTKRGMVKRSSASLYARCRKTGLMAVGLREDDELVVVRPIREDSHIVLATADGIAIRFSCRDVRPMGRVATGVKGIALRRQDFVVAGVIVKETDQTTEIMSISANGYGKRTSVELYRLQSRGGKGIINFKVTGKTGPVVGAMPVRDNDGLILLTSANKIVRISVDEVRTKGRATMGVMLVRLDEGGHVVGFDRVDEGGQTGRDLDEELDDATPHGAVEGAQAPAGDAADTAADAAGDGAAIQRDEPEDDA</sequence>
<dbReference type="SUPFAM" id="SSF56719">
    <property type="entry name" value="Type II DNA topoisomerase"/>
    <property type="match status" value="1"/>
</dbReference>
<dbReference type="GO" id="GO:0005694">
    <property type="term" value="C:chromosome"/>
    <property type="evidence" value="ECO:0007669"/>
    <property type="project" value="InterPro"/>
</dbReference>
<comment type="function">
    <text evidence="9">A type II topoisomerase that negatively supercoils closed circular double-stranded (ds) DNA in an ATP-dependent manner to modulate DNA topology and maintain chromosomes in an underwound state. Negative supercoiling favors strand separation, and DNA replication, transcription, recombination and repair, all of which involve strand separation. Also able to catalyze the interconversion of other topological isomers of dsDNA rings, including catenanes and knotted rings. Type II topoisomerases break and join 2 DNA strands simultaneously in an ATP-dependent manner.</text>
</comment>
<dbReference type="EC" id="5.6.2.2" evidence="9"/>
<evidence type="ECO:0000256" key="11">
    <source>
        <dbReference type="SAM" id="Coils"/>
    </source>
</evidence>
<dbReference type="InterPro" id="IPR013760">
    <property type="entry name" value="Topo_IIA-like_dom_sf"/>
</dbReference>
<gene>
    <name evidence="9 14" type="primary">gyrA</name>
    <name evidence="14" type="ORF">KL86DES1_20848</name>
</gene>
<comment type="catalytic activity">
    <reaction evidence="1 9 10">
        <text>ATP-dependent breakage, passage and rejoining of double-stranded DNA.</text>
        <dbReference type="EC" id="5.6.2.2"/>
    </reaction>
</comment>
<dbReference type="InterPro" id="IPR035516">
    <property type="entry name" value="Gyrase/topoIV_suA_C"/>
</dbReference>
<dbReference type="GO" id="GO:0005737">
    <property type="term" value="C:cytoplasm"/>
    <property type="evidence" value="ECO:0007669"/>
    <property type="project" value="UniProtKB-SubCell"/>
</dbReference>
<comment type="similarity">
    <text evidence="2 9">Belongs to the type II topoisomerase GyrA/ParC subunit family.</text>
</comment>
<comment type="miscellaneous">
    <text evidence="9">Few gyrases are as efficient as E.coli at forming negative supercoils. Not all organisms have 2 type II topoisomerases; in organisms with a single type II topoisomerase this enzyme also has to decatenate newly replicated chromosomes.</text>
</comment>
<feature type="active site" description="O-(5'-phospho-DNA)-tyrosine intermediate" evidence="9 10">
    <location>
        <position position="120"/>
    </location>
</feature>
<evidence type="ECO:0000256" key="4">
    <source>
        <dbReference type="ARBA" id="ARBA00022840"/>
    </source>
</evidence>
<feature type="coiled-coil region" evidence="11">
    <location>
        <begin position="434"/>
        <end position="475"/>
    </location>
</feature>
<keyword evidence="9" id="KW-0963">Cytoplasm</keyword>
<dbReference type="Gene3D" id="3.90.199.10">
    <property type="entry name" value="Topoisomerase II, domain 5"/>
    <property type="match status" value="1"/>
</dbReference>
<feature type="region of interest" description="Disordered" evidence="12">
    <location>
        <begin position="803"/>
        <end position="862"/>
    </location>
</feature>
<dbReference type="Gene3D" id="1.10.268.10">
    <property type="entry name" value="Topoisomerase, domain 3"/>
    <property type="match status" value="1"/>
</dbReference>
<dbReference type="GO" id="GO:0006265">
    <property type="term" value="P:DNA topological change"/>
    <property type="evidence" value="ECO:0007669"/>
    <property type="project" value="UniProtKB-UniRule"/>
</dbReference>
<comment type="subunit">
    <text evidence="8">Heterotetramer composed of ParC and ParE.</text>
</comment>
<keyword evidence="7 9" id="KW-0413">Isomerase</keyword>
<reference evidence="14" key="1">
    <citation type="submission" date="2016-08" db="EMBL/GenBank/DDBJ databases">
        <authorList>
            <person name="Seilhamer J.J."/>
        </authorList>
    </citation>
    <scope>NUCLEOTIDE SEQUENCE</scope>
    <source>
        <strain evidence="14">86-1</strain>
    </source>
</reference>
<keyword evidence="5 9" id="KW-0799">Topoisomerase</keyword>
<dbReference type="InterPro" id="IPR005743">
    <property type="entry name" value="GyrA"/>
</dbReference>
<dbReference type="NCBIfam" id="NF004043">
    <property type="entry name" value="PRK05560.1"/>
    <property type="match status" value="1"/>
</dbReference>
<feature type="domain" description="Topo IIA-type catalytic" evidence="13">
    <location>
        <begin position="32"/>
        <end position="497"/>
    </location>
</feature>
<dbReference type="GO" id="GO:0005524">
    <property type="term" value="F:ATP binding"/>
    <property type="evidence" value="ECO:0007669"/>
    <property type="project" value="UniProtKB-UniRule"/>
</dbReference>
<dbReference type="Gene3D" id="2.120.10.90">
    <property type="entry name" value="DNA gyrase/topoisomerase IV, subunit A, C-terminal"/>
    <property type="match status" value="1"/>
</dbReference>
<dbReference type="InterPro" id="IPR013758">
    <property type="entry name" value="Topo_IIA_A/C_ab"/>
</dbReference>
<keyword evidence="11" id="KW-0175">Coiled coil</keyword>
<keyword evidence="3 9" id="KW-0547">Nucleotide-binding</keyword>
<dbReference type="PANTHER" id="PTHR43493:SF5">
    <property type="entry name" value="DNA GYRASE SUBUNIT A, CHLOROPLASTIC_MITOCHONDRIAL"/>
    <property type="match status" value="1"/>
</dbReference>
<accession>A0A212L5F1</accession>
<dbReference type="InterPro" id="IPR002205">
    <property type="entry name" value="Topo_IIA_dom_A"/>
</dbReference>
<evidence type="ECO:0000256" key="10">
    <source>
        <dbReference type="PROSITE-ProRule" id="PRU01384"/>
    </source>
</evidence>
<dbReference type="FunFam" id="3.30.1360.40:FF:000002">
    <property type="entry name" value="DNA gyrase subunit A"/>
    <property type="match status" value="1"/>
</dbReference>
<keyword evidence="4 9" id="KW-0067">ATP-binding</keyword>
<dbReference type="InterPro" id="IPR006691">
    <property type="entry name" value="GyrA/parC_rep"/>
</dbReference>
<dbReference type="GO" id="GO:0009330">
    <property type="term" value="C:DNA topoisomerase type II (double strand cut, ATP-hydrolyzing) complex"/>
    <property type="evidence" value="ECO:0007669"/>
    <property type="project" value="TreeGrafter"/>
</dbReference>
<dbReference type="CDD" id="cd00187">
    <property type="entry name" value="TOP4c"/>
    <property type="match status" value="1"/>
</dbReference>
<dbReference type="SUPFAM" id="SSF101904">
    <property type="entry name" value="GyrA/ParC C-terminal domain-like"/>
    <property type="match status" value="1"/>
</dbReference>
<name>A0A212L5F1_9BACT</name>
<dbReference type="Pfam" id="PF03989">
    <property type="entry name" value="DNA_gyraseA_C"/>
    <property type="match status" value="6"/>
</dbReference>
<evidence type="ECO:0000256" key="7">
    <source>
        <dbReference type="ARBA" id="ARBA00023235"/>
    </source>
</evidence>
<dbReference type="PANTHER" id="PTHR43493">
    <property type="entry name" value="DNA GYRASE/TOPOISOMERASE SUBUNIT A"/>
    <property type="match status" value="1"/>
</dbReference>
<evidence type="ECO:0000313" key="14">
    <source>
        <dbReference type="EMBL" id="SCM72804.1"/>
    </source>
</evidence>
<evidence type="ECO:0000256" key="2">
    <source>
        <dbReference type="ARBA" id="ARBA00008263"/>
    </source>
</evidence>
<evidence type="ECO:0000256" key="3">
    <source>
        <dbReference type="ARBA" id="ARBA00022741"/>
    </source>
</evidence>
<dbReference type="FunFam" id="1.10.268.10:FF:000001">
    <property type="entry name" value="DNA gyrase subunit A"/>
    <property type="match status" value="1"/>
</dbReference>
<evidence type="ECO:0000256" key="6">
    <source>
        <dbReference type="ARBA" id="ARBA00023125"/>
    </source>
</evidence>
<feature type="short sequence motif" description="GyrA-box" evidence="9">
    <location>
        <begin position="524"/>
        <end position="530"/>
    </location>
</feature>
<protein>
    <recommendedName>
        <fullName evidence="9">DNA gyrase subunit A</fullName>
        <ecNumber evidence="9">5.6.2.2</ecNumber>
    </recommendedName>
</protein>
<evidence type="ECO:0000256" key="8">
    <source>
        <dbReference type="ARBA" id="ARBA00063644"/>
    </source>
</evidence>
<evidence type="ECO:0000256" key="1">
    <source>
        <dbReference type="ARBA" id="ARBA00000185"/>
    </source>
</evidence>
<organism evidence="14">
    <name type="scientific">uncultured Desulfovibrio sp</name>
    <dbReference type="NCBI Taxonomy" id="167968"/>
    <lineage>
        <taxon>Bacteria</taxon>
        <taxon>Pseudomonadati</taxon>
        <taxon>Thermodesulfobacteriota</taxon>
        <taxon>Desulfovibrionia</taxon>
        <taxon>Desulfovibrionales</taxon>
        <taxon>Desulfovibrionaceae</taxon>
        <taxon>Desulfovibrio</taxon>
        <taxon>environmental samples</taxon>
    </lineage>
</organism>
<evidence type="ECO:0000256" key="5">
    <source>
        <dbReference type="ARBA" id="ARBA00023029"/>
    </source>
</evidence>
<evidence type="ECO:0000256" key="12">
    <source>
        <dbReference type="SAM" id="MobiDB-lite"/>
    </source>
</evidence>
<dbReference type="HAMAP" id="MF_01897">
    <property type="entry name" value="GyrA"/>
    <property type="match status" value="1"/>
</dbReference>
<feature type="compositionally biased region" description="Low complexity" evidence="12">
    <location>
        <begin position="831"/>
        <end position="852"/>
    </location>
</feature>
<dbReference type="NCBIfam" id="TIGR01063">
    <property type="entry name" value="gyrA"/>
    <property type="match status" value="1"/>
</dbReference>
<dbReference type="PROSITE" id="PS52040">
    <property type="entry name" value="TOPO_IIA"/>
    <property type="match status" value="1"/>
</dbReference>
<comment type="subunit">
    <text evidence="9">Heterotetramer, composed of two GyrA and two GyrB chains. In the heterotetramer, GyrA contains the active site tyrosine that forms a transient covalent intermediate with DNA, while GyrB binds cofactors and catalyzes ATP hydrolysis.</text>
</comment>
<proteinExistence type="inferred from homology"/>
<dbReference type="AlphaFoldDB" id="A0A212L5F1"/>
<evidence type="ECO:0000259" key="13">
    <source>
        <dbReference type="PROSITE" id="PS52040"/>
    </source>
</evidence>
<dbReference type="Gene3D" id="3.30.1360.40">
    <property type="match status" value="1"/>
</dbReference>
<dbReference type="InterPro" id="IPR013757">
    <property type="entry name" value="Topo_IIA_A_a_sf"/>
</dbReference>
<dbReference type="GO" id="GO:0006261">
    <property type="term" value="P:DNA-templated DNA replication"/>
    <property type="evidence" value="ECO:0007669"/>
    <property type="project" value="UniProtKB-UniRule"/>
</dbReference>
<dbReference type="GO" id="GO:0003677">
    <property type="term" value="F:DNA binding"/>
    <property type="evidence" value="ECO:0007669"/>
    <property type="project" value="UniProtKB-UniRule"/>
</dbReference>
<dbReference type="EMBL" id="FMJC01000002">
    <property type="protein sequence ID" value="SCM72804.1"/>
    <property type="molecule type" value="Genomic_DNA"/>
</dbReference>
<comment type="subcellular location">
    <subcellularLocation>
        <location evidence="9">Cytoplasm</location>
    </subcellularLocation>
</comment>
<dbReference type="Pfam" id="PF00521">
    <property type="entry name" value="DNA_topoisoIV"/>
    <property type="match status" value="1"/>
</dbReference>
<dbReference type="GO" id="GO:0034335">
    <property type="term" value="F:DNA negative supercoiling activity"/>
    <property type="evidence" value="ECO:0007669"/>
    <property type="project" value="UniProtKB-ARBA"/>
</dbReference>
<dbReference type="FunFam" id="3.90.199.10:FF:000001">
    <property type="entry name" value="DNA gyrase subunit A"/>
    <property type="match status" value="1"/>
</dbReference>
<keyword evidence="6 9" id="KW-0238">DNA-binding</keyword>
<dbReference type="InterPro" id="IPR050220">
    <property type="entry name" value="Type_II_DNA_Topoisomerases"/>
</dbReference>
<dbReference type="FunFam" id="2.120.10.90:FF:000005">
    <property type="entry name" value="DNA topoisomerase 4 subunit A"/>
    <property type="match status" value="1"/>
</dbReference>
<evidence type="ECO:0000256" key="9">
    <source>
        <dbReference type="HAMAP-Rule" id="MF_01897"/>
    </source>
</evidence>
<dbReference type="NCBIfam" id="NF004044">
    <property type="entry name" value="PRK05561.1"/>
    <property type="match status" value="1"/>
</dbReference>
<dbReference type="SMART" id="SM00434">
    <property type="entry name" value="TOP4c"/>
    <property type="match status" value="1"/>
</dbReference>